<reference evidence="9 10" key="1">
    <citation type="journal article" date="2020" name="Nature">
        <title>Bacterial chemolithoautotrophy via manganese oxidation.</title>
        <authorList>
            <person name="Yu H."/>
            <person name="Leadbetter J.R."/>
        </authorList>
    </citation>
    <scope>NUCLEOTIDE SEQUENCE [LARGE SCALE GENOMIC DNA]</scope>
    <source>
        <strain evidence="9 10">Mn-1</strain>
    </source>
</reference>
<feature type="domain" description="PAC" evidence="8">
    <location>
        <begin position="214"/>
        <end position="265"/>
    </location>
</feature>
<dbReference type="Gene3D" id="3.30.565.10">
    <property type="entry name" value="Histidine kinase-like ATPase, C-terminal domain"/>
    <property type="match status" value="1"/>
</dbReference>
<dbReference type="InterPro" id="IPR011006">
    <property type="entry name" value="CheY-like_superfamily"/>
</dbReference>
<organism evidence="9 10">
    <name type="scientific">Candidatus Manganitrophus noduliformans</name>
    <dbReference type="NCBI Taxonomy" id="2606439"/>
    <lineage>
        <taxon>Bacteria</taxon>
        <taxon>Pseudomonadati</taxon>
        <taxon>Nitrospirota</taxon>
        <taxon>Nitrospiria</taxon>
        <taxon>Candidatus Troglogloeales</taxon>
        <taxon>Candidatus Manganitrophaceae</taxon>
        <taxon>Candidatus Manganitrophus</taxon>
    </lineage>
</organism>
<dbReference type="InterPro" id="IPR001789">
    <property type="entry name" value="Sig_transdc_resp-reg_receiver"/>
</dbReference>
<protein>
    <recommendedName>
        <fullName evidence="2">histidine kinase</fullName>
        <ecNumber evidence="2">2.7.13.3</ecNumber>
    </recommendedName>
</protein>
<feature type="domain" description="Response regulatory" evidence="6">
    <location>
        <begin position="6"/>
        <end position="122"/>
    </location>
</feature>
<dbReference type="EC" id="2.7.13.3" evidence="2"/>
<dbReference type="PRINTS" id="PR00344">
    <property type="entry name" value="BCTRLSENSOR"/>
</dbReference>
<dbReference type="InterPro" id="IPR036890">
    <property type="entry name" value="HATPase_C_sf"/>
</dbReference>
<dbReference type="SUPFAM" id="SSF55874">
    <property type="entry name" value="ATPase domain of HSP90 chaperone/DNA topoisomerase II/histidine kinase"/>
    <property type="match status" value="1"/>
</dbReference>
<keyword evidence="10" id="KW-1185">Reference proteome</keyword>
<dbReference type="PROSITE" id="PS50112">
    <property type="entry name" value="PAS"/>
    <property type="match status" value="1"/>
</dbReference>
<comment type="catalytic activity">
    <reaction evidence="1">
        <text>ATP + protein L-histidine = ADP + protein N-phospho-L-histidine.</text>
        <dbReference type="EC" id="2.7.13.3"/>
    </reaction>
</comment>
<dbReference type="InterPro" id="IPR003594">
    <property type="entry name" value="HATPase_dom"/>
</dbReference>
<name>A0A7X6DTF0_9BACT</name>
<dbReference type="SUPFAM" id="SSF52172">
    <property type="entry name" value="CheY-like"/>
    <property type="match status" value="1"/>
</dbReference>
<evidence type="ECO:0000313" key="9">
    <source>
        <dbReference type="EMBL" id="NKE73063.1"/>
    </source>
</evidence>
<evidence type="ECO:0000256" key="2">
    <source>
        <dbReference type="ARBA" id="ARBA00012438"/>
    </source>
</evidence>
<dbReference type="SUPFAM" id="SSF55785">
    <property type="entry name" value="PYP-like sensor domain (PAS domain)"/>
    <property type="match status" value="1"/>
</dbReference>
<dbReference type="RefSeq" id="WP_168063012.1">
    <property type="nucleotide sequence ID" value="NZ_VTOW01000005.1"/>
</dbReference>
<dbReference type="InterPro" id="IPR005467">
    <property type="entry name" value="His_kinase_dom"/>
</dbReference>
<gene>
    <name evidence="9" type="ORF">MNODULE_20110</name>
</gene>
<evidence type="ECO:0000256" key="1">
    <source>
        <dbReference type="ARBA" id="ARBA00000085"/>
    </source>
</evidence>
<dbReference type="Pfam" id="PF00072">
    <property type="entry name" value="Response_reg"/>
    <property type="match status" value="1"/>
</dbReference>
<dbReference type="InterPro" id="IPR036097">
    <property type="entry name" value="HisK_dim/P_sf"/>
</dbReference>
<dbReference type="Pfam" id="PF08447">
    <property type="entry name" value="PAS_3"/>
    <property type="match status" value="1"/>
</dbReference>
<dbReference type="PROSITE" id="PS50110">
    <property type="entry name" value="RESPONSE_REGULATORY"/>
    <property type="match status" value="1"/>
</dbReference>
<evidence type="ECO:0000259" key="6">
    <source>
        <dbReference type="PROSITE" id="PS50110"/>
    </source>
</evidence>
<dbReference type="SUPFAM" id="SSF47384">
    <property type="entry name" value="Homodimeric domain of signal transducing histidine kinase"/>
    <property type="match status" value="1"/>
</dbReference>
<dbReference type="InterPro" id="IPR035965">
    <property type="entry name" value="PAS-like_dom_sf"/>
</dbReference>
<dbReference type="Pfam" id="PF02518">
    <property type="entry name" value="HATPase_c"/>
    <property type="match status" value="1"/>
</dbReference>
<dbReference type="NCBIfam" id="TIGR00229">
    <property type="entry name" value="sensory_box"/>
    <property type="match status" value="1"/>
</dbReference>
<dbReference type="SMART" id="SM00448">
    <property type="entry name" value="REC"/>
    <property type="match status" value="1"/>
</dbReference>
<dbReference type="InterPro" id="IPR000700">
    <property type="entry name" value="PAS-assoc_C"/>
</dbReference>
<feature type="domain" description="Histidine kinase" evidence="5">
    <location>
        <begin position="285"/>
        <end position="534"/>
    </location>
</feature>
<dbReference type="InterPro" id="IPR013655">
    <property type="entry name" value="PAS_fold_3"/>
</dbReference>
<dbReference type="Gene3D" id="3.30.450.20">
    <property type="entry name" value="PAS domain"/>
    <property type="match status" value="1"/>
</dbReference>
<dbReference type="AlphaFoldDB" id="A0A7X6DTF0"/>
<dbReference type="PROSITE" id="PS50113">
    <property type="entry name" value="PAC"/>
    <property type="match status" value="1"/>
</dbReference>
<dbReference type="InterPro" id="IPR003661">
    <property type="entry name" value="HisK_dim/P_dom"/>
</dbReference>
<dbReference type="Gene3D" id="1.10.287.130">
    <property type="match status" value="1"/>
</dbReference>
<evidence type="ECO:0000259" key="8">
    <source>
        <dbReference type="PROSITE" id="PS50113"/>
    </source>
</evidence>
<keyword evidence="3 4" id="KW-0597">Phosphoprotein</keyword>
<evidence type="ECO:0000256" key="4">
    <source>
        <dbReference type="PROSITE-ProRule" id="PRU00169"/>
    </source>
</evidence>
<dbReference type="Gene3D" id="3.40.50.2300">
    <property type="match status" value="1"/>
</dbReference>
<proteinExistence type="predicted"/>
<evidence type="ECO:0000259" key="5">
    <source>
        <dbReference type="PROSITE" id="PS50109"/>
    </source>
</evidence>
<feature type="domain" description="PAS" evidence="7">
    <location>
        <begin position="140"/>
        <end position="205"/>
    </location>
</feature>
<dbReference type="SMART" id="SM00086">
    <property type="entry name" value="PAC"/>
    <property type="match status" value="1"/>
</dbReference>
<dbReference type="InterPro" id="IPR000014">
    <property type="entry name" value="PAS"/>
</dbReference>
<dbReference type="SMART" id="SM00387">
    <property type="entry name" value="HATPase_c"/>
    <property type="match status" value="1"/>
</dbReference>
<evidence type="ECO:0000313" key="10">
    <source>
        <dbReference type="Proteomes" id="UP000534783"/>
    </source>
</evidence>
<dbReference type="InterPro" id="IPR001610">
    <property type="entry name" value="PAC"/>
</dbReference>
<dbReference type="PANTHER" id="PTHR43065:SF50">
    <property type="entry name" value="HISTIDINE KINASE"/>
    <property type="match status" value="1"/>
</dbReference>
<dbReference type="PANTHER" id="PTHR43065">
    <property type="entry name" value="SENSOR HISTIDINE KINASE"/>
    <property type="match status" value="1"/>
</dbReference>
<dbReference type="CDD" id="cd00082">
    <property type="entry name" value="HisKA"/>
    <property type="match status" value="1"/>
</dbReference>
<dbReference type="GO" id="GO:0000155">
    <property type="term" value="F:phosphorelay sensor kinase activity"/>
    <property type="evidence" value="ECO:0007669"/>
    <property type="project" value="InterPro"/>
</dbReference>
<dbReference type="Proteomes" id="UP000534783">
    <property type="component" value="Unassembled WGS sequence"/>
</dbReference>
<evidence type="ECO:0000256" key="3">
    <source>
        <dbReference type="ARBA" id="ARBA00022553"/>
    </source>
</evidence>
<dbReference type="PROSITE" id="PS50109">
    <property type="entry name" value="HIS_KIN"/>
    <property type="match status" value="1"/>
</dbReference>
<dbReference type="InterPro" id="IPR004358">
    <property type="entry name" value="Sig_transdc_His_kin-like_C"/>
</dbReference>
<dbReference type="EMBL" id="VTOW01000005">
    <property type="protein sequence ID" value="NKE73063.1"/>
    <property type="molecule type" value="Genomic_DNA"/>
</dbReference>
<accession>A0A7X6DTF0</accession>
<dbReference type="SMART" id="SM00091">
    <property type="entry name" value="PAS"/>
    <property type="match status" value="1"/>
</dbReference>
<feature type="modified residue" description="4-aspartylphosphate" evidence="4">
    <location>
        <position position="57"/>
    </location>
</feature>
<dbReference type="CDD" id="cd00130">
    <property type="entry name" value="PAS"/>
    <property type="match status" value="1"/>
</dbReference>
<evidence type="ECO:0000259" key="7">
    <source>
        <dbReference type="PROSITE" id="PS50112"/>
    </source>
</evidence>
<comment type="caution">
    <text evidence="9">The sequence shown here is derived from an EMBL/GenBank/DDBJ whole genome shotgun (WGS) entry which is preliminary data.</text>
</comment>
<dbReference type="CDD" id="cd00156">
    <property type="entry name" value="REC"/>
    <property type="match status" value="1"/>
</dbReference>
<sequence length="535" mass="60195">MVRPLRVLVVEDSVEDTELLIGALRRGNYDPTYERVETPEAMAAALDRQSWDIAFGDYSMPHFNGVAALNLLRKKGLDIPFIFVSGTIGEDVAVEAMKNGANDYVMKGNLKRLVPAVDRELREAAERRERRWAEAALRQNEDYFQSLIEHSSDIITVIDVMGGILYDSPSVERVLGYRQGALVGQNIFQCVHPDDIPPLMEAVRKGSQELEKAFLVEFRFRHRDGSWRLLESMGRGHRNHSGAVIGIINSRDITRRRRAEEELHAAQAHLLQSEKMASLGQLAAGVAHEINNPVGFVSSNLRTLEEYMAELIQLISGYGSLLAVMERGEGDAVEGERKRVRSLEKEVNVGFLLEDLSRLVGQSLDGMERIRQIIKDLKEFSHVDQGERMRINLNQGIESTLNIVWNELKYKAEVIKELGEIPEILCYPQQINQVFMNLLVNAAHAISERGKIWIRSRVEGDWIVIEIEDTGCGISEEHVKKIFDPFFTTKPVGKGTGLGLSVSYRIVQKHNGKIEVESTVGKGTKFRLLLPMTAA</sequence>
<dbReference type="SMART" id="SM00388">
    <property type="entry name" value="HisKA"/>
    <property type="match status" value="1"/>
</dbReference>